<dbReference type="AlphaFoldDB" id="A0A9Q5I0I2"/>
<sequence length="491" mass="55106">MSPPSRSKATNIPSEVWDEILSLCSVEDTLKLERTCQFLRSIISSRHFWLKRLQCLDQAHAPDLPPHVSVSSLGYRDLRDLVVRARRRVLNRTSSSSLRISREIIIPIGQANVDGVLGKPLGWGADTLLSPGAQYFFIRWPAGYLQCWDVRDKECLWTYPELPSDRSDMRETRTKCAFACDMAENGDVHLAVVSETLGQDQRALEILGFSRDNPLSLLFRTKTEEIDVLHGLPAIVKLSGDVSVVYTEGYLTITFWKDDRSVVVREGIFDALEIINGYILGVASFYDGHSVVAISLKTAYHSTSTHVQLEDVLASSCRSSPPSSSLVGRAQLSLCTFHWREEGKRHDSVITVLRDAYDDQYYYDFPLVEFFSFGLETSGSSSEQSTHPILKSLGQTHFKAFDPQFTTYSVMTPPSQAGSTVLAFHDELSHETRFARTLATFASGKEVTIRILDETDVGGKPATFSLNVEFYSGAIYYVTKCLQNVVIRYFD</sequence>
<reference evidence="2" key="1">
    <citation type="submission" date="2016-06" db="EMBL/GenBank/DDBJ databases">
        <title>Draft Genome sequence of the fungus Inonotus baumii.</title>
        <authorList>
            <person name="Zhu H."/>
            <person name="Lin W."/>
        </authorList>
    </citation>
    <scope>NUCLEOTIDE SEQUENCE</scope>
    <source>
        <strain evidence="2">821</strain>
    </source>
</reference>
<feature type="domain" description="F-box" evidence="1">
    <location>
        <begin position="6"/>
        <end position="52"/>
    </location>
</feature>
<dbReference type="SMART" id="SM00256">
    <property type="entry name" value="FBOX"/>
    <property type="match status" value="1"/>
</dbReference>
<name>A0A9Q5I0I2_SANBA</name>
<evidence type="ECO:0000313" key="3">
    <source>
        <dbReference type="Proteomes" id="UP000757232"/>
    </source>
</evidence>
<dbReference type="InterPro" id="IPR001810">
    <property type="entry name" value="F-box_dom"/>
</dbReference>
<dbReference type="Pfam" id="PF00646">
    <property type="entry name" value="F-box"/>
    <property type="match status" value="1"/>
</dbReference>
<organism evidence="2 3">
    <name type="scientific">Sanghuangporus baumii</name>
    <name type="common">Phellinus baumii</name>
    <dbReference type="NCBI Taxonomy" id="108892"/>
    <lineage>
        <taxon>Eukaryota</taxon>
        <taxon>Fungi</taxon>
        <taxon>Dikarya</taxon>
        <taxon>Basidiomycota</taxon>
        <taxon>Agaricomycotina</taxon>
        <taxon>Agaricomycetes</taxon>
        <taxon>Hymenochaetales</taxon>
        <taxon>Hymenochaetaceae</taxon>
        <taxon>Sanghuangporus</taxon>
    </lineage>
</organism>
<dbReference type="EMBL" id="LNZH02000156">
    <property type="protein sequence ID" value="OCB89440.1"/>
    <property type="molecule type" value="Genomic_DNA"/>
</dbReference>
<dbReference type="OrthoDB" id="3257649at2759"/>
<keyword evidence="3" id="KW-1185">Reference proteome</keyword>
<dbReference type="InterPro" id="IPR036047">
    <property type="entry name" value="F-box-like_dom_sf"/>
</dbReference>
<accession>A0A9Q5I0I2</accession>
<proteinExistence type="predicted"/>
<protein>
    <recommendedName>
        <fullName evidence="1">F-box domain-containing protein</fullName>
    </recommendedName>
</protein>
<gene>
    <name evidence="2" type="ORF">A7U60_g3417</name>
</gene>
<evidence type="ECO:0000259" key="1">
    <source>
        <dbReference type="PROSITE" id="PS50181"/>
    </source>
</evidence>
<dbReference type="Proteomes" id="UP000757232">
    <property type="component" value="Unassembled WGS sequence"/>
</dbReference>
<evidence type="ECO:0000313" key="2">
    <source>
        <dbReference type="EMBL" id="OCB89440.1"/>
    </source>
</evidence>
<dbReference type="SUPFAM" id="SSF81383">
    <property type="entry name" value="F-box domain"/>
    <property type="match status" value="1"/>
</dbReference>
<dbReference type="PROSITE" id="PS50181">
    <property type="entry name" value="FBOX"/>
    <property type="match status" value="1"/>
</dbReference>
<comment type="caution">
    <text evidence="2">The sequence shown here is derived from an EMBL/GenBank/DDBJ whole genome shotgun (WGS) entry which is preliminary data.</text>
</comment>